<comment type="caution">
    <text evidence="2">The sequence shown here is derived from an EMBL/GenBank/DDBJ whole genome shotgun (WGS) entry which is preliminary data.</text>
</comment>
<organism evidence="2 3">
    <name type="scientific">Actinoplanes campanulatus</name>
    <dbReference type="NCBI Taxonomy" id="113559"/>
    <lineage>
        <taxon>Bacteria</taxon>
        <taxon>Bacillati</taxon>
        <taxon>Actinomycetota</taxon>
        <taxon>Actinomycetes</taxon>
        <taxon>Micromonosporales</taxon>
        <taxon>Micromonosporaceae</taxon>
        <taxon>Actinoplanes</taxon>
    </lineage>
</organism>
<feature type="compositionally biased region" description="Basic and acidic residues" evidence="1">
    <location>
        <begin position="182"/>
        <end position="193"/>
    </location>
</feature>
<proteinExistence type="predicted"/>
<keyword evidence="3" id="KW-1185">Reference proteome</keyword>
<reference evidence="2 3" key="1">
    <citation type="submission" date="2020-08" db="EMBL/GenBank/DDBJ databases">
        <title>Genomic Encyclopedia of Type Strains, Phase III (KMG-III): the genomes of soil and plant-associated and newly described type strains.</title>
        <authorList>
            <person name="Whitman W."/>
        </authorList>
    </citation>
    <scope>NUCLEOTIDE SEQUENCE [LARGE SCALE GENOMIC DNA]</scope>
    <source>
        <strain evidence="2 3">CECT 3287</strain>
    </source>
</reference>
<accession>A0A7W5ALP9</accession>
<gene>
    <name evidence="2" type="ORF">FHR83_006282</name>
</gene>
<sequence length="310" mass="35485">MRRRLKWIPAPQGEPAVIHLAGEAREPTWLLADTTEGMRVFTPHVWTRIESLVRTENGLGRHRPGSWLVYRVADQQWPAQTAGIRLAPDQDGARREHVRPRRQVRHDLRHARSLPLDEQLTACDLHRLPVAGNVGWHLLPGEPLLLLLHRAGTSEVAICSGAALVHWDPTLVPTDAPTSWPRVDDPPQRHAMNERPSTTWRQVEAPRGLNWVRGRPPERGADFRGGIRDVEVIHEHCADEEQHTTGERGRSWAYPAPHFHTRDGSVVCTQTDARRADERNLPWRQWERAADEYQTRAVEYWTSHPSTSHL</sequence>
<dbReference type="AlphaFoldDB" id="A0A7W5ALP9"/>
<feature type="region of interest" description="Disordered" evidence="1">
    <location>
        <begin position="178"/>
        <end position="197"/>
    </location>
</feature>
<protein>
    <submittedName>
        <fullName evidence="2">Uncharacterized protein</fullName>
    </submittedName>
</protein>
<dbReference type="EMBL" id="JACHXF010000015">
    <property type="protein sequence ID" value="MBB3098583.1"/>
    <property type="molecule type" value="Genomic_DNA"/>
</dbReference>
<name>A0A7W5ALP9_9ACTN</name>
<dbReference type="Proteomes" id="UP000590749">
    <property type="component" value="Unassembled WGS sequence"/>
</dbReference>
<evidence type="ECO:0000313" key="2">
    <source>
        <dbReference type="EMBL" id="MBB3098583.1"/>
    </source>
</evidence>
<evidence type="ECO:0000313" key="3">
    <source>
        <dbReference type="Proteomes" id="UP000590749"/>
    </source>
</evidence>
<evidence type="ECO:0000256" key="1">
    <source>
        <dbReference type="SAM" id="MobiDB-lite"/>
    </source>
</evidence>
<dbReference type="RefSeq" id="WP_183224657.1">
    <property type="nucleotide sequence ID" value="NZ_BMPW01000017.1"/>
</dbReference>